<comment type="function">
    <text evidence="1">Actins are highly conserved proteins that are involved in various types of cell motility and are ubiquitously expressed in all eukaryotic cells.</text>
</comment>
<keyword evidence="4" id="KW-0963">Cytoplasm</keyword>
<dbReference type="InterPro" id="IPR004000">
    <property type="entry name" value="Actin"/>
</dbReference>
<evidence type="ECO:0000256" key="5">
    <source>
        <dbReference type="ARBA" id="ARBA00022741"/>
    </source>
</evidence>
<dbReference type="InterPro" id="IPR043129">
    <property type="entry name" value="ATPase_NBD"/>
</dbReference>
<keyword evidence="6" id="KW-0067">ATP-binding</keyword>
<dbReference type="GO" id="GO:0005856">
    <property type="term" value="C:cytoskeleton"/>
    <property type="evidence" value="ECO:0007669"/>
    <property type="project" value="UniProtKB-SubCell"/>
</dbReference>
<dbReference type="PANTHER" id="PTHR11937">
    <property type="entry name" value="ACTIN"/>
    <property type="match status" value="1"/>
</dbReference>
<evidence type="ECO:0000256" key="6">
    <source>
        <dbReference type="ARBA" id="ARBA00022840"/>
    </source>
</evidence>
<proteinExistence type="inferred from homology"/>
<keyword evidence="5" id="KW-0547">Nucleotide-binding</keyword>
<dbReference type="WBParaSite" id="maker-uti_cns_0007781-snap-gene-0.2-mRNA-1">
    <property type="protein sequence ID" value="maker-uti_cns_0007781-snap-gene-0.2-mRNA-1"/>
    <property type="gene ID" value="maker-uti_cns_0007781-snap-gene-0.2"/>
</dbReference>
<comment type="subcellular location">
    <subcellularLocation>
        <location evidence="2">Cytoplasm</location>
        <location evidence="2">Cytoskeleton</location>
    </subcellularLocation>
</comment>
<evidence type="ECO:0000256" key="3">
    <source>
        <dbReference type="ARBA" id="ARBA00019112"/>
    </source>
</evidence>
<name>A0A1I8HTJ0_9PLAT</name>
<dbReference type="SUPFAM" id="SSF53067">
    <property type="entry name" value="Actin-like ATPase domain"/>
    <property type="match status" value="2"/>
</dbReference>
<accession>A0A1I8HTJ0</accession>
<comment type="similarity">
    <text evidence="8">Belongs to the actin family.</text>
</comment>
<organism evidence="9 10">
    <name type="scientific">Macrostomum lignano</name>
    <dbReference type="NCBI Taxonomy" id="282301"/>
    <lineage>
        <taxon>Eukaryota</taxon>
        <taxon>Metazoa</taxon>
        <taxon>Spiralia</taxon>
        <taxon>Lophotrochozoa</taxon>
        <taxon>Platyhelminthes</taxon>
        <taxon>Rhabditophora</taxon>
        <taxon>Macrostomorpha</taxon>
        <taxon>Macrostomida</taxon>
        <taxon>Macrostomidae</taxon>
        <taxon>Macrostomum</taxon>
    </lineage>
</organism>
<dbReference type="Gene3D" id="3.30.420.40">
    <property type="match status" value="2"/>
</dbReference>
<sequence>MQLAHRDSYACKSVWLLNKASYFHHLNLRVIDGAPYLLQLLAGMTGTDRCPIVFDTGSRECRFGLGGMKHDKPRYFYSMAPRRTDQKDAVVDQNDNYISSNVHKKQSDLPLVSPIERGVVINWDDMEKIWHHAFYDKLSVAPEEHPVVLTEPPLNPKANRETMAQVMFETFNVPSIYIGLSPIMALYANCLWTGIVLESGDGISTAMHVYDNEILPNTTFRLDLAGRDLTDNLAQMLNERGYSFTSTAEHKIVRDIKEKLCYVAMDFEKEMQTAASSRSLKKSYKLPDGRVITIGNERFRCAETLFQPSSFKMGKSGIQQILISSILTADEGVRDTQFQQTIVLTGGSMRFKGTKQRLQKELAYLAPPNLRFNILAPTQPNFDVWFGASKLPIISFGKPLRISKTDYEESGPTVAHIGAIAEH</sequence>
<dbReference type="Gene3D" id="3.90.640.10">
    <property type="entry name" value="Actin, Chain A, domain 4"/>
    <property type="match status" value="1"/>
</dbReference>
<dbReference type="STRING" id="282301.A0A1I8HTJ0"/>
<dbReference type="FunFam" id="3.30.420.40:FF:000148">
    <property type="entry name" value="Actin, alpha skeletal muscle"/>
    <property type="match status" value="1"/>
</dbReference>
<dbReference type="OrthoDB" id="5132116at2759"/>
<dbReference type="SMART" id="SM00268">
    <property type="entry name" value="ACTIN"/>
    <property type="match status" value="1"/>
</dbReference>
<dbReference type="Proteomes" id="UP000095280">
    <property type="component" value="Unplaced"/>
</dbReference>
<keyword evidence="7" id="KW-0206">Cytoskeleton</keyword>
<dbReference type="WBParaSite" id="maker-uti_cns_0045903-snap-gene-0.5-mRNA-1">
    <property type="protein sequence ID" value="maker-uti_cns_0045903-snap-gene-0.5-mRNA-1"/>
    <property type="gene ID" value="maker-uti_cns_0045903-snap-gene-0.5"/>
</dbReference>
<keyword evidence="9" id="KW-1185">Reference proteome</keyword>
<evidence type="ECO:0000313" key="10">
    <source>
        <dbReference type="WBParaSite" id="maker-uti_cns_0007781-snap-gene-0.2-mRNA-1"/>
    </source>
</evidence>
<evidence type="ECO:0000256" key="2">
    <source>
        <dbReference type="ARBA" id="ARBA00004245"/>
    </source>
</evidence>
<dbReference type="Pfam" id="PF00022">
    <property type="entry name" value="Actin"/>
    <property type="match status" value="1"/>
</dbReference>
<dbReference type="PRINTS" id="PR00190">
    <property type="entry name" value="ACTIN"/>
</dbReference>
<evidence type="ECO:0000256" key="8">
    <source>
        <dbReference type="RuleBase" id="RU000487"/>
    </source>
</evidence>
<evidence type="ECO:0000313" key="9">
    <source>
        <dbReference type="Proteomes" id="UP000095280"/>
    </source>
</evidence>
<dbReference type="WBParaSite" id="maker-uti_cns_0009522-snap-gene-0.3-mRNA-1">
    <property type="protein sequence ID" value="maker-uti_cns_0009522-snap-gene-0.3-mRNA-1"/>
    <property type="gene ID" value="maker-uti_cns_0009522-snap-gene-0.3"/>
</dbReference>
<dbReference type="FunFam" id="3.90.640.10:FF:000001">
    <property type="entry name" value="Actin, muscle"/>
    <property type="match status" value="1"/>
</dbReference>
<evidence type="ECO:0000313" key="11">
    <source>
        <dbReference type="WBParaSite" id="maker-uti_cns_0009522-snap-gene-0.3-mRNA-1"/>
    </source>
</evidence>
<evidence type="ECO:0000256" key="7">
    <source>
        <dbReference type="ARBA" id="ARBA00023212"/>
    </source>
</evidence>
<protein>
    <recommendedName>
        <fullName evidence="3">Actin</fullName>
    </recommendedName>
</protein>
<dbReference type="GO" id="GO:0005524">
    <property type="term" value="F:ATP binding"/>
    <property type="evidence" value="ECO:0007669"/>
    <property type="project" value="UniProtKB-KW"/>
</dbReference>
<reference evidence="10 11" key="1">
    <citation type="submission" date="2016-11" db="UniProtKB">
        <authorList>
            <consortium name="WormBaseParasite"/>
        </authorList>
    </citation>
    <scope>IDENTIFICATION</scope>
</reference>
<dbReference type="AlphaFoldDB" id="A0A1I8HTJ0"/>
<evidence type="ECO:0000256" key="4">
    <source>
        <dbReference type="ARBA" id="ARBA00022490"/>
    </source>
</evidence>
<evidence type="ECO:0000256" key="1">
    <source>
        <dbReference type="ARBA" id="ARBA00003520"/>
    </source>
</evidence>